<organism evidence="11 12">
    <name type="scientific">Parascaris univalens</name>
    <name type="common">Nematode worm</name>
    <dbReference type="NCBI Taxonomy" id="6257"/>
    <lineage>
        <taxon>Eukaryota</taxon>
        <taxon>Metazoa</taxon>
        <taxon>Ecdysozoa</taxon>
        <taxon>Nematoda</taxon>
        <taxon>Chromadorea</taxon>
        <taxon>Rhabditida</taxon>
        <taxon>Spirurina</taxon>
        <taxon>Ascaridomorpha</taxon>
        <taxon>Ascaridoidea</taxon>
        <taxon>Ascarididae</taxon>
        <taxon>Parascaris</taxon>
    </lineage>
</organism>
<dbReference type="WBParaSite" id="PgR005X_g224_t01">
    <property type="protein sequence ID" value="PgR005X_g224_t01"/>
    <property type="gene ID" value="PgR005X_g224"/>
</dbReference>
<comment type="similarity">
    <text evidence="2">Belongs to the peptidase M13 family.</text>
</comment>
<dbReference type="GO" id="GO:0016485">
    <property type="term" value="P:protein processing"/>
    <property type="evidence" value="ECO:0007669"/>
    <property type="project" value="TreeGrafter"/>
</dbReference>
<dbReference type="PANTHER" id="PTHR11733:SF133">
    <property type="entry name" value="PHOSPHATE-REGULATING NEUTRAL ENDOPEPTIDASE PHEX"/>
    <property type="match status" value="1"/>
</dbReference>
<feature type="signal peptide" evidence="8">
    <location>
        <begin position="1"/>
        <end position="23"/>
    </location>
</feature>
<accession>A0A915ADK4</accession>
<evidence type="ECO:0000313" key="11">
    <source>
        <dbReference type="Proteomes" id="UP000887569"/>
    </source>
</evidence>
<dbReference type="InterPro" id="IPR018497">
    <property type="entry name" value="Peptidase_M13_C"/>
</dbReference>
<keyword evidence="6" id="KW-0862">Zinc</keyword>
<proteinExistence type="inferred from homology"/>
<dbReference type="PANTHER" id="PTHR11733">
    <property type="entry name" value="ZINC METALLOPROTEASE FAMILY M13 NEPRILYSIN-RELATED"/>
    <property type="match status" value="1"/>
</dbReference>
<dbReference type="PRINTS" id="PR00786">
    <property type="entry name" value="NEPRILYSIN"/>
</dbReference>
<reference evidence="12" key="1">
    <citation type="submission" date="2022-11" db="UniProtKB">
        <authorList>
            <consortium name="WormBaseParasite"/>
        </authorList>
    </citation>
    <scope>IDENTIFICATION</scope>
</reference>
<dbReference type="SUPFAM" id="SSF55486">
    <property type="entry name" value="Metalloproteases ('zincins'), catalytic domain"/>
    <property type="match status" value="1"/>
</dbReference>
<evidence type="ECO:0000256" key="2">
    <source>
        <dbReference type="ARBA" id="ARBA00007357"/>
    </source>
</evidence>
<dbReference type="GO" id="GO:0005886">
    <property type="term" value="C:plasma membrane"/>
    <property type="evidence" value="ECO:0007669"/>
    <property type="project" value="TreeGrafter"/>
</dbReference>
<dbReference type="PROSITE" id="PS51885">
    <property type="entry name" value="NEPRILYSIN"/>
    <property type="match status" value="1"/>
</dbReference>
<keyword evidence="3" id="KW-0645">Protease</keyword>
<evidence type="ECO:0000313" key="12">
    <source>
        <dbReference type="WBParaSite" id="PgR005X_g224_t01"/>
    </source>
</evidence>
<evidence type="ECO:0000256" key="7">
    <source>
        <dbReference type="ARBA" id="ARBA00023049"/>
    </source>
</evidence>
<dbReference type="CDD" id="cd08662">
    <property type="entry name" value="M13"/>
    <property type="match status" value="1"/>
</dbReference>
<dbReference type="Pfam" id="PF05649">
    <property type="entry name" value="Peptidase_M13_N"/>
    <property type="match status" value="1"/>
</dbReference>
<evidence type="ECO:0000256" key="6">
    <source>
        <dbReference type="ARBA" id="ARBA00022833"/>
    </source>
</evidence>
<dbReference type="Gene3D" id="3.40.390.10">
    <property type="entry name" value="Collagenase (Catalytic Domain)"/>
    <property type="match status" value="1"/>
</dbReference>
<dbReference type="InterPro" id="IPR000718">
    <property type="entry name" value="Peptidase_M13"/>
</dbReference>
<dbReference type="Proteomes" id="UP000887569">
    <property type="component" value="Unplaced"/>
</dbReference>
<dbReference type="AlphaFoldDB" id="A0A915ADK4"/>
<keyword evidence="7" id="KW-0482">Metalloprotease</keyword>
<keyword evidence="8" id="KW-0732">Signal</keyword>
<sequence length="736" mass="85555">MMRMKRCCSLLLIIGCSYTCALSIPQTNLLSTITPVATRNGREVNEVNNGENTSVRSDNDMSVIENAALSGSLNKSIDPCDDFYEFVCDGWMRKHPLTDSDAKLTQFRTDDLIITRKMRALLENRDRYFDGSHTAQLIFDMYDRCKNVDERMKVASKPIFELLAKMDRVSSLTDKLLEVKSISIFFRWFVDSDMKNATKNRIMLLPAYPDIGRPYFVLRKYGYVRRALSRYLRRVLSILVHDDIDQIFFKPLNDEVERRINSFFLLETAIAKILYYAKRHSDDNSAYYNLRSAAELQRLAPNIIWRRALWGIIPESMRGHIDLDTLLINVREPEIISKIDSLIGSVSEQALSDYLQWKVVLNREKYLDSRYRDAKIEFYHVLYGTSAAKSMWYSCVGRVLQSFPDIANRYYVKYFFDDSSRNAVRELIDNVRDAFSDLIWENTWMDTETKDAADRKVHSMLSFVGFHPKLFNRSALETKYADLYYGPSWHYADIINAFDIWNMESDFKKLLKRNDRYDLDFPAPRADAFYYAWRNHIALLPGILNGAFFNTSVPASLNYGGLGYIVGHEISHGFDNTGRQYDEYGNLHNWWDSKTQANFMERKKCFIRQYGSIVIPNTYGTHIDGRLTVGENIADNGGVRAAYRAMKRASQDDPLRYRKIKGLEEYNEDQLFFINAAYTWCAVTRPQSMLDSILNDGHSPHRYRVNVMMANQPEFLKAFSCSTTTKMVLPQTCTLW</sequence>
<evidence type="ECO:0000259" key="10">
    <source>
        <dbReference type="Pfam" id="PF05649"/>
    </source>
</evidence>
<evidence type="ECO:0000256" key="8">
    <source>
        <dbReference type="SAM" id="SignalP"/>
    </source>
</evidence>
<feature type="domain" description="Peptidase M13 N-terminal" evidence="10">
    <location>
        <begin position="79"/>
        <end position="466"/>
    </location>
</feature>
<evidence type="ECO:0000259" key="9">
    <source>
        <dbReference type="Pfam" id="PF01431"/>
    </source>
</evidence>
<evidence type="ECO:0000256" key="3">
    <source>
        <dbReference type="ARBA" id="ARBA00022670"/>
    </source>
</evidence>
<keyword evidence="11" id="KW-1185">Reference proteome</keyword>
<evidence type="ECO:0000256" key="5">
    <source>
        <dbReference type="ARBA" id="ARBA00022801"/>
    </source>
</evidence>
<dbReference type="GO" id="GO:0046872">
    <property type="term" value="F:metal ion binding"/>
    <property type="evidence" value="ECO:0007669"/>
    <property type="project" value="UniProtKB-KW"/>
</dbReference>
<dbReference type="InterPro" id="IPR008753">
    <property type="entry name" value="Peptidase_M13_N"/>
</dbReference>
<evidence type="ECO:0000256" key="1">
    <source>
        <dbReference type="ARBA" id="ARBA00001947"/>
    </source>
</evidence>
<dbReference type="GO" id="GO:0004222">
    <property type="term" value="F:metalloendopeptidase activity"/>
    <property type="evidence" value="ECO:0007669"/>
    <property type="project" value="InterPro"/>
</dbReference>
<name>A0A915ADK4_PARUN</name>
<evidence type="ECO:0000256" key="4">
    <source>
        <dbReference type="ARBA" id="ARBA00022723"/>
    </source>
</evidence>
<protein>
    <submittedName>
        <fullName evidence="12">Peptidase M13 N-terminal domain-containing protein</fullName>
    </submittedName>
</protein>
<dbReference type="Gene3D" id="1.10.1380.10">
    <property type="entry name" value="Neutral endopeptidase , domain2"/>
    <property type="match status" value="1"/>
</dbReference>
<dbReference type="InterPro" id="IPR024079">
    <property type="entry name" value="MetalloPept_cat_dom_sf"/>
</dbReference>
<keyword evidence="4" id="KW-0479">Metal-binding</keyword>
<feature type="chain" id="PRO_5036816206" evidence="8">
    <location>
        <begin position="24"/>
        <end position="736"/>
    </location>
</feature>
<dbReference type="InterPro" id="IPR042089">
    <property type="entry name" value="Peptidase_M13_dom_2"/>
</dbReference>
<dbReference type="Pfam" id="PF01431">
    <property type="entry name" value="Peptidase_M13"/>
    <property type="match status" value="1"/>
</dbReference>
<feature type="domain" description="Peptidase M13 C-terminal" evidence="9">
    <location>
        <begin position="528"/>
        <end position="734"/>
    </location>
</feature>
<comment type="cofactor">
    <cofactor evidence="1">
        <name>Zn(2+)</name>
        <dbReference type="ChEBI" id="CHEBI:29105"/>
    </cofactor>
</comment>
<keyword evidence="5" id="KW-0378">Hydrolase</keyword>